<accession>A0AB74D3Y5</accession>
<feature type="compositionally biased region" description="Polar residues" evidence="1">
    <location>
        <begin position="1"/>
        <end position="12"/>
    </location>
</feature>
<feature type="region of interest" description="Disordered" evidence="1">
    <location>
        <begin position="1"/>
        <end position="29"/>
    </location>
</feature>
<dbReference type="EMBL" id="QTNY01000028">
    <property type="protein sequence ID" value="RQP70533.1"/>
    <property type="molecule type" value="Genomic_DNA"/>
</dbReference>
<dbReference type="Proteomes" id="UP000273734">
    <property type="component" value="Unassembled WGS sequence"/>
</dbReference>
<proteinExistence type="predicted"/>
<protein>
    <submittedName>
        <fullName evidence="2">Uncharacterized protein</fullName>
    </submittedName>
</protein>
<evidence type="ECO:0000256" key="1">
    <source>
        <dbReference type="SAM" id="MobiDB-lite"/>
    </source>
</evidence>
<name>A0AB74D3Y5_9BURK</name>
<gene>
    <name evidence="2" type="ORF">DF015_30315</name>
</gene>
<organism evidence="2 3">
    <name type="scientific">Burkholderia ubonensis</name>
    <dbReference type="NCBI Taxonomy" id="101571"/>
    <lineage>
        <taxon>Bacteria</taxon>
        <taxon>Pseudomonadati</taxon>
        <taxon>Pseudomonadota</taxon>
        <taxon>Betaproteobacteria</taxon>
        <taxon>Burkholderiales</taxon>
        <taxon>Burkholderiaceae</taxon>
        <taxon>Burkholderia</taxon>
        <taxon>Burkholderia cepacia complex</taxon>
    </lineage>
</organism>
<evidence type="ECO:0000313" key="2">
    <source>
        <dbReference type="EMBL" id="RQP70533.1"/>
    </source>
</evidence>
<comment type="caution">
    <text evidence="2">The sequence shown here is derived from an EMBL/GenBank/DDBJ whole genome shotgun (WGS) entry which is preliminary data.</text>
</comment>
<reference evidence="2 3" key="1">
    <citation type="submission" date="2018-08" db="EMBL/GenBank/DDBJ databases">
        <title>Comparative analysis of Burkholderia isolates from Puerto Rico.</title>
        <authorList>
            <person name="Hall C."/>
            <person name="Sahl J."/>
            <person name="Wagner D."/>
        </authorList>
    </citation>
    <scope>NUCLEOTIDE SEQUENCE [LARGE SCALE GENOMIC DNA]</scope>
    <source>
        <strain evidence="2 3">Bp8964</strain>
    </source>
</reference>
<sequence>MGGTAQPVSAKNTAKVPNRLGNRNFIDVSPSGSGRVFTTLLCGPDGKCAQRPARTRAGG</sequence>
<evidence type="ECO:0000313" key="3">
    <source>
        <dbReference type="Proteomes" id="UP000273734"/>
    </source>
</evidence>
<dbReference type="AlphaFoldDB" id="A0AB74D3Y5"/>